<evidence type="ECO:0000313" key="10">
    <source>
        <dbReference type="EMBL" id="KAK2629310.1"/>
    </source>
</evidence>
<organism evidence="10 11">
    <name type="scientific">Diplocarpon rosae</name>
    <dbReference type="NCBI Taxonomy" id="946125"/>
    <lineage>
        <taxon>Eukaryota</taxon>
        <taxon>Fungi</taxon>
        <taxon>Dikarya</taxon>
        <taxon>Ascomycota</taxon>
        <taxon>Pezizomycotina</taxon>
        <taxon>Leotiomycetes</taxon>
        <taxon>Helotiales</taxon>
        <taxon>Drepanopezizaceae</taxon>
        <taxon>Diplocarpon</taxon>
    </lineage>
</organism>
<comment type="caution">
    <text evidence="10">The sequence shown here is derived from an EMBL/GenBank/DDBJ whole genome shotgun (WGS) entry which is preliminary data.</text>
</comment>
<keyword evidence="6" id="KW-0440">LIM domain</keyword>
<dbReference type="InterPro" id="IPR001781">
    <property type="entry name" value="Znf_LIM"/>
</dbReference>
<dbReference type="Gene3D" id="2.10.110.10">
    <property type="entry name" value="Cysteine Rich Protein"/>
    <property type="match status" value="4"/>
</dbReference>
<dbReference type="FunFam" id="1.10.555.10:FF:000033">
    <property type="entry name" value="Rho GTPase activator (Lrg11)"/>
    <property type="match status" value="1"/>
</dbReference>
<dbReference type="PANTHER" id="PTHR24215:SF10">
    <property type="entry name" value="RHO-GTPASE-ACTIVATING PROTEIN LRG1"/>
    <property type="match status" value="1"/>
</dbReference>
<feature type="region of interest" description="Disordered" evidence="7">
    <location>
        <begin position="1"/>
        <end position="112"/>
    </location>
</feature>
<keyword evidence="5" id="KW-0539">Nucleus</keyword>
<dbReference type="SMART" id="SM00324">
    <property type="entry name" value="RhoGAP"/>
    <property type="match status" value="1"/>
</dbReference>
<dbReference type="GO" id="GO:0030036">
    <property type="term" value="P:actin cytoskeleton organization"/>
    <property type="evidence" value="ECO:0007669"/>
    <property type="project" value="TreeGrafter"/>
</dbReference>
<feature type="domain" description="LIM zinc-binding" evidence="8">
    <location>
        <begin position="492"/>
        <end position="555"/>
    </location>
</feature>
<reference evidence="10" key="1">
    <citation type="submission" date="2023-06" db="EMBL/GenBank/DDBJ databases">
        <title>Draft genome of Marssonina rosae.</title>
        <authorList>
            <person name="Cheng Q."/>
        </authorList>
    </citation>
    <scope>NUCLEOTIDE SEQUENCE</scope>
    <source>
        <strain evidence="10">R4</strain>
    </source>
</reference>
<comment type="subcellular location">
    <subcellularLocation>
        <location evidence="1">Nucleus</location>
    </subcellularLocation>
</comment>
<dbReference type="SUPFAM" id="SSF55347">
    <property type="entry name" value="Glyceraldehyde-3-phosphate dehydrogenase-like, C-terminal domain"/>
    <property type="match status" value="1"/>
</dbReference>
<feature type="domain" description="LIM zinc-binding" evidence="8">
    <location>
        <begin position="180"/>
        <end position="240"/>
    </location>
</feature>
<feature type="region of interest" description="Disordered" evidence="7">
    <location>
        <begin position="650"/>
        <end position="711"/>
    </location>
</feature>
<name>A0AAD9WFD6_9HELO</name>
<evidence type="ECO:0000256" key="1">
    <source>
        <dbReference type="ARBA" id="ARBA00004123"/>
    </source>
</evidence>
<accession>A0AAD9WFD6</accession>
<feature type="compositionally biased region" description="Basic and acidic residues" evidence="7">
    <location>
        <begin position="39"/>
        <end position="53"/>
    </location>
</feature>
<feature type="region of interest" description="Disordered" evidence="7">
    <location>
        <begin position="587"/>
        <end position="638"/>
    </location>
</feature>
<dbReference type="SUPFAM" id="SSF48350">
    <property type="entry name" value="GTPase activation domain, GAP"/>
    <property type="match status" value="1"/>
</dbReference>
<dbReference type="SMART" id="SM00132">
    <property type="entry name" value="LIM"/>
    <property type="match status" value="3"/>
</dbReference>
<dbReference type="GO" id="GO:0007165">
    <property type="term" value="P:signal transduction"/>
    <property type="evidence" value="ECO:0007669"/>
    <property type="project" value="InterPro"/>
</dbReference>
<keyword evidence="11" id="KW-1185">Reference proteome</keyword>
<feature type="domain" description="Rho-GAP" evidence="9">
    <location>
        <begin position="839"/>
        <end position="1041"/>
    </location>
</feature>
<feature type="compositionally biased region" description="Basic and acidic residues" evidence="7">
    <location>
        <begin position="650"/>
        <end position="660"/>
    </location>
</feature>
<feature type="compositionally biased region" description="Basic and acidic residues" evidence="7">
    <location>
        <begin position="79"/>
        <end position="107"/>
    </location>
</feature>
<feature type="compositionally biased region" description="Low complexity" evidence="7">
    <location>
        <begin position="69"/>
        <end position="78"/>
    </location>
</feature>
<dbReference type="PROSITE" id="PS50238">
    <property type="entry name" value="RHOGAP"/>
    <property type="match status" value="1"/>
</dbReference>
<evidence type="ECO:0000256" key="6">
    <source>
        <dbReference type="PROSITE-ProRule" id="PRU00125"/>
    </source>
</evidence>
<dbReference type="InterPro" id="IPR008936">
    <property type="entry name" value="Rho_GTPase_activation_prot"/>
</dbReference>
<feature type="compositionally biased region" description="Basic and acidic residues" evidence="7">
    <location>
        <begin position="687"/>
        <end position="709"/>
    </location>
</feature>
<evidence type="ECO:0000259" key="9">
    <source>
        <dbReference type="PROSITE" id="PS50238"/>
    </source>
</evidence>
<evidence type="ECO:0000256" key="2">
    <source>
        <dbReference type="ARBA" id="ARBA00022723"/>
    </source>
</evidence>
<keyword evidence="3" id="KW-0677">Repeat</keyword>
<dbReference type="CDD" id="cd09391">
    <property type="entry name" value="LIM1_Lrg1p_like"/>
    <property type="match status" value="1"/>
</dbReference>
<dbReference type="InterPro" id="IPR000683">
    <property type="entry name" value="Gfo/Idh/MocA-like_OxRdtase_N"/>
</dbReference>
<dbReference type="Pfam" id="PF22685">
    <property type="entry name" value="Gal80p_C-like"/>
    <property type="match status" value="1"/>
</dbReference>
<evidence type="ECO:0000313" key="11">
    <source>
        <dbReference type="Proteomes" id="UP001285354"/>
    </source>
</evidence>
<feature type="compositionally biased region" description="Basic and acidic residues" evidence="7">
    <location>
        <begin position="1120"/>
        <end position="1130"/>
    </location>
</feature>
<dbReference type="Gene3D" id="3.40.50.720">
    <property type="entry name" value="NAD(P)-binding Rossmann-like Domain"/>
    <property type="match status" value="1"/>
</dbReference>
<dbReference type="GO" id="GO:0030695">
    <property type="term" value="F:GTPase regulator activity"/>
    <property type="evidence" value="ECO:0007669"/>
    <property type="project" value="UniProtKB-ARBA"/>
</dbReference>
<sequence>MSPQSEGGPSGDSGYNRGQYTAYDPDRDKIAGDYTRQPLTEDKGRHQPERDLQDPLPRPNGAFGSDNRSAASPSGSASGRERNREGALGKTSEERQRSRTRRNERNGRTPSGQLRLCKKCGEPLTGQFVRALEGTWHLDCFRCRDCGEIVASKFFPVDDEEHSGSQYPLCETDYFRRLDLICYKCNGALRGSYITALDRKYHIDHFTCSVCTTIFGATDSYYEHDEQVYCHYHYSTQFAQKCNGCHTAILKQFVEIYRNGQDQHWHPECYMIHKFWNVRLASSQEKKEKDETQPEIEDITDEEGRNAVRNKEEQMEEKVYKIWSVLSTFEESSAACISDMLLHVSNGAYMDGVLVARQFISHVDVLFRSADKLDAAMTQAGPKGLSYSREAKLLCKKIVAFFKLLRASQSGGVRKLGVTQELLALVTGLAHYLKLLIRICLQGSLKIEREHQSSGCLHEFLDDLGDMEAIKNDDRSLESVTGIPKLGTSKMDHCPICRATVEDECACLEHQRWHLACLKCANCSRELSQNIEDARWSEQDRLIFCNNCDGGTQGAVGGFIRITRLQEYVFVLRVSLASLIEELRDKGTLPHTSDDPNLNGYDSSEGHRLLSQNDVPLLRSDTRSKSFGGDSNDKRASTISYENTLNDVRRLRSTRMDKHLSTTIKKSRTSRIIEGPGDGSGPAGADESDRRDPNSRALGDRDGAGDARTELMYGGSNGITLDDIPRIAASEQAKDQRPNAYKHRHELFRTSMTDPNLPKLFNGHNRNMSGGGPLDQPTSGDSVPKQAVIAMQPMLEGHFTMEELLGLIETRKPTFWNKVGKALKNDGKKGGKKKGVFGVPLEVIIERDGAESTEGIGPGTLRVPAIVDDAVRTMRTMDLSVEGVFRKNGNIKRLNETMAIIDKDGMEGVDFTKENVVQVAALLKKYLRELPDPLLTFKLHRLFIASQKITDDDKRRRVVHLTCCLLPKTHRDCLEVLCSFFNFVGTFHQVDEESGSKMDTHNLATVIAPNILYTNAKTPVDDNFLAIEVVHTLIEYNEQMCEVPQDLLSILGDQSLFNNPGDITTKEILKRYGDLGANGGPRHTVDTESSPLGRTRDSGGRPLAPVVTRVDADSSQAHAWQKESSVRHVQDPSAPYAGNSNQNTPPTQQWQGQDLEHPSPFIRRNGTPDSQQDQRREYRWALGAHLPYLKHSGKYQIVAICNSSVESAEAAIVKHELPRDTKAYGDPEDLAKDADVDLVVCSVRVDRHFQTISPSLKAGKDVYVEWPLGKNLVEAKELLRLKNQGGSQRTVVGLQARQAPIVKEIKHLLAAGRIGAVLSSTWTGQGGNLGPTVLEAYAYLGQREVGGNLLTIHFGHTIDYIQAVLGYGFDPAPKSIVANRRKHQTVLDAEGKVLREKSPLTSDDTLFLTGTLSSGIPLSYSLRGGKAFKGLPGLDWRIYGETGEIRVSSPGPFLNIGYDDQKIQIFDFASDSVVEVAVEKDEFDALRDNEKVWGLPSRNVGRVYKAFAQGQDTCTFEDAVERHAYLEIHPTSLIIRFEKADLFAVIEDLYQENGIVV</sequence>
<dbReference type="GO" id="GO:0046872">
    <property type="term" value="F:metal ion binding"/>
    <property type="evidence" value="ECO:0007669"/>
    <property type="project" value="UniProtKB-KW"/>
</dbReference>
<feature type="domain" description="LIM zinc-binding" evidence="8">
    <location>
        <begin position="115"/>
        <end position="173"/>
    </location>
</feature>
<dbReference type="Gene3D" id="3.30.360.10">
    <property type="entry name" value="Dihydrodipicolinate Reductase, domain 2"/>
    <property type="match status" value="1"/>
</dbReference>
<dbReference type="PROSITE" id="PS50023">
    <property type="entry name" value="LIM_DOMAIN_2"/>
    <property type="match status" value="3"/>
</dbReference>
<dbReference type="InterPro" id="IPR000198">
    <property type="entry name" value="RhoGAP_dom"/>
</dbReference>
<dbReference type="PANTHER" id="PTHR24215">
    <property type="entry name" value="RHO-GTPASE-ACTIVATING PROTEIN LRG1"/>
    <property type="match status" value="1"/>
</dbReference>
<protein>
    <submittedName>
        <fullName evidence="10">Uncharacterized protein</fullName>
    </submittedName>
</protein>
<dbReference type="GO" id="GO:0005737">
    <property type="term" value="C:cytoplasm"/>
    <property type="evidence" value="ECO:0007669"/>
    <property type="project" value="TreeGrafter"/>
</dbReference>
<evidence type="ECO:0000256" key="4">
    <source>
        <dbReference type="ARBA" id="ARBA00022833"/>
    </source>
</evidence>
<dbReference type="FunFam" id="2.10.110.10:FF:000058">
    <property type="entry name" value="Rho GTPase activator Lrg11"/>
    <property type="match status" value="1"/>
</dbReference>
<dbReference type="PROSITE" id="PS00478">
    <property type="entry name" value="LIM_DOMAIN_1"/>
    <property type="match status" value="3"/>
</dbReference>
<dbReference type="InterPro" id="IPR055080">
    <property type="entry name" value="Gal80p-like_C"/>
</dbReference>
<dbReference type="FunFam" id="2.10.110.10:FF:000112">
    <property type="entry name" value="Rho GTPase activator (Lrg11)"/>
    <property type="match status" value="1"/>
</dbReference>
<dbReference type="InterPro" id="IPR036291">
    <property type="entry name" value="NAD(P)-bd_dom_sf"/>
</dbReference>
<proteinExistence type="predicted"/>
<evidence type="ECO:0000256" key="5">
    <source>
        <dbReference type="ARBA" id="ARBA00023242"/>
    </source>
</evidence>
<dbReference type="Pfam" id="PF01408">
    <property type="entry name" value="GFO_IDH_MocA"/>
    <property type="match status" value="1"/>
</dbReference>
<evidence type="ECO:0000256" key="3">
    <source>
        <dbReference type="ARBA" id="ARBA00022737"/>
    </source>
</evidence>
<dbReference type="CDD" id="cd09392">
    <property type="entry name" value="LIM2_Lrg1p_like"/>
    <property type="match status" value="1"/>
</dbReference>
<gene>
    <name evidence="10" type="ORF">QTJ16_000130</name>
</gene>
<feature type="compositionally biased region" description="Polar residues" evidence="7">
    <location>
        <begin position="1138"/>
        <end position="1152"/>
    </location>
</feature>
<dbReference type="SUPFAM" id="SSF51735">
    <property type="entry name" value="NAD(P)-binding Rossmann-fold domains"/>
    <property type="match status" value="1"/>
</dbReference>
<dbReference type="Pfam" id="PF00412">
    <property type="entry name" value="LIM"/>
    <property type="match status" value="2"/>
</dbReference>
<dbReference type="SUPFAM" id="SSF57716">
    <property type="entry name" value="Glucocorticoid receptor-like (DNA-binding domain)"/>
    <property type="match status" value="3"/>
</dbReference>
<evidence type="ECO:0000256" key="7">
    <source>
        <dbReference type="SAM" id="MobiDB-lite"/>
    </source>
</evidence>
<dbReference type="GO" id="GO:0000166">
    <property type="term" value="F:nucleotide binding"/>
    <property type="evidence" value="ECO:0007669"/>
    <property type="project" value="InterPro"/>
</dbReference>
<evidence type="ECO:0000259" key="8">
    <source>
        <dbReference type="PROSITE" id="PS50023"/>
    </source>
</evidence>
<dbReference type="GO" id="GO:0005634">
    <property type="term" value="C:nucleus"/>
    <property type="evidence" value="ECO:0007669"/>
    <property type="project" value="UniProtKB-SubCell"/>
</dbReference>
<dbReference type="Proteomes" id="UP001285354">
    <property type="component" value="Unassembled WGS sequence"/>
</dbReference>
<dbReference type="EMBL" id="JAUBYV010000001">
    <property type="protein sequence ID" value="KAK2629310.1"/>
    <property type="molecule type" value="Genomic_DNA"/>
</dbReference>
<keyword evidence="2 6" id="KW-0479">Metal-binding</keyword>
<feature type="region of interest" description="Disordered" evidence="7">
    <location>
        <begin position="1074"/>
        <end position="1174"/>
    </location>
</feature>
<dbReference type="Pfam" id="PF00620">
    <property type="entry name" value="RhoGAP"/>
    <property type="match status" value="1"/>
</dbReference>
<keyword evidence="4 6" id="KW-0862">Zinc</keyword>
<dbReference type="Gene3D" id="1.10.555.10">
    <property type="entry name" value="Rho GTPase activation protein"/>
    <property type="match status" value="1"/>
</dbReference>